<evidence type="ECO:0000256" key="1">
    <source>
        <dbReference type="ARBA" id="ARBA00022741"/>
    </source>
</evidence>
<dbReference type="AlphaFoldDB" id="G0R2H7"/>
<reference evidence="4 5" key="1">
    <citation type="submission" date="2011-07" db="EMBL/GenBank/DDBJ databases">
        <authorList>
            <person name="Coyne R."/>
            <person name="Brami D."/>
            <person name="Johnson J."/>
            <person name="Hostetler J."/>
            <person name="Hannick L."/>
            <person name="Clark T."/>
            <person name="Cassidy-Hanley D."/>
            <person name="Inman J."/>
        </authorList>
    </citation>
    <scope>NUCLEOTIDE SEQUENCE [LARGE SCALE GENOMIC DNA]</scope>
    <source>
        <strain evidence="4 5">G5</strain>
    </source>
</reference>
<protein>
    <submittedName>
        <fullName evidence="4">Pantothenate kinase, putative</fullName>
        <ecNumber evidence="4">2.7.1.33</ecNumber>
    </submittedName>
</protein>
<dbReference type="InterPro" id="IPR004567">
    <property type="entry name" value="Type_II_PanK"/>
</dbReference>
<evidence type="ECO:0000313" key="4">
    <source>
        <dbReference type="EMBL" id="EGR28327.1"/>
    </source>
</evidence>
<dbReference type="PANTHER" id="PTHR12280:SF20">
    <property type="entry name" value="4'-PHOSPHOPANTETHEINE PHOSPHATASE"/>
    <property type="match status" value="1"/>
</dbReference>
<dbReference type="SUPFAM" id="SSF53067">
    <property type="entry name" value="Actin-like ATPase domain"/>
    <property type="match status" value="2"/>
</dbReference>
<gene>
    <name evidence="4" type="ORF">IMG5_178240</name>
</gene>
<evidence type="ECO:0000313" key="5">
    <source>
        <dbReference type="Proteomes" id="UP000008983"/>
    </source>
</evidence>
<dbReference type="CDD" id="cd24086">
    <property type="entry name" value="ASKHA_NBD_PanK-II_euk"/>
    <property type="match status" value="1"/>
</dbReference>
<organism evidence="4 5">
    <name type="scientific">Ichthyophthirius multifiliis</name>
    <name type="common">White spot disease agent</name>
    <name type="synonym">Ich</name>
    <dbReference type="NCBI Taxonomy" id="5932"/>
    <lineage>
        <taxon>Eukaryota</taxon>
        <taxon>Sar</taxon>
        <taxon>Alveolata</taxon>
        <taxon>Ciliophora</taxon>
        <taxon>Intramacronucleata</taxon>
        <taxon>Oligohymenophorea</taxon>
        <taxon>Hymenostomatida</taxon>
        <taxon>Ophryoglenina</taxon>
        <taxon>Ichthyophthirius</taxon>
    </lineage>
</organism>
<dbReference type="OMA" id="FKNPDIC"/>
<dbReference type="GeneID" id="14904407"/>
<sequence length="354" mass="39838">MNTNKLKRQQSASIEYLIPYVGIDIGGTLAKLCFALQKGSPVDFKHIEHLAIRSYSDFDVFFQTFQTNDVESLIDFIDQLNMNFITKKFYITGGGAHKFEELFQKRLKVEIIKVQEFESLRMGFLLLDQLTPNDTVFTYSKQKGQQYIVKNKSLFPFLLVNVGSGVSIIKFLDEGTIQRVNGTSIGGGFFLGLAHLLTGENNFNSLLDISNKGDNQNLDLYVSDIFGQSNAPKDIHGDALCVSMGKMTQKLKEGQDVNKQDIVKSLLLMTSFNLSQIAFNQAKLEGIQNIIFAGNFVRNHPDTMDCIDHAIDYFNQAQSKQNQNQAFFVKHDGFIGALGSFYDAFNKKVHESNV</sequence>
<dbReference type="eggNOG" id="KOG2201">
    <property type="taxonomic scope" value="Eukaryota"/>
</dbReference>
<dbReference type="EC" id="2.7.1.33" evidence="4"/>
<dbReference type="GO" id="GO:0004594">
    <property type="term" value="F:pantothenate kinase activity"/>
    <property type="evidence" value="ECO:0007669"/>
    <property type="project" value="UniProtKB-EC"/>
</dbReference>
<dbReference type="NCBIfam" id="TIGR00555">
    <property type="entry name" value="panK_eukar"/>
    <property type="match status" value="1"/>
</dbReference>
<keyword evidence="1" id="KW-0547">Nucleotide-binding</keyword>
<dbReference type="EMBL" id="GL984262">
    <property type="protein sequence ID" value="EGR28327.1"/>
    <property type="molecule type" value="Genomic_DNA"/>
</dbReference>
<dbReference type="PANTHER" id="PTHR12280">
    <property type="entry name" value="PANTOTHENATE KINASE"/>
    <property type="match status" value="1"/>
</dbReference>
<dbReference type="Gene3D" id="3.30.420.510">
    <property type="match status" value="1"/>
</dbReference>
<dbReference type="InterPro" id="IPR043129">
    <property type="entry name" value="ATPase_NBD"/>
</dbReference>
<evidence type="ECO:0000256" key="3">
    <source>
        <dbReference type="ARBA" id="ARBA00022993"/>
    </source>
</evidence>
<dbReference type="GO" id="GO:0005829">
    <property type="term" value="C:cytosol"/>
    <property type="evidence" value="ECO:0007669"/>
    <property type="project" value="TreeGrafter"/>
</dbReference>
<keyword evidence="5" id="KW-1185">Reference proteome</keyword>
<accession>G0R2H7</accession>
<proteinExistence type="predicted"/>
<dbReference type="RefSeq" id="XP_004027672.1">
    <property type="nucleotide sequence ID" value="XM_004027623.1"/>
</dbReference>
<evidence type="ECO:0000256" key="2">
    <source>
        <dbReference type="ARBA" id="ARBA00022840"/>
    </source>
</evidence>
<dbReference type="FunCoup" id="G0R2H7">
    <property type="interactions" value="34"/>
</dbReference>
<dbReference type="GO" id="GO:0005634">
    <property type="term" value="C:nucleus"/>
    <property type="evidence" value="ECO:0007669"/>
    <property type="project" value="TreeGrafter"/>
</dbReference>
<keyword evidence="2" id="KW-0067">ATP-binding</keyword>
<keyword evidence="3" id="KW-0173">Coenzyme A biosynthesis</keyword>
<dbReference type="Proteomes" id="UP000008983">
    <property type="component" value="Unassembled WGS sequence"/>
</dbReference>
<dbReference type="STRING" id="857967.G0R2H7"/>
<keyword evidence="4" id="KW-0808">Transferase</keyword>
<dbReference type="GO" id="GO:0015937">
    <property type="term" value="P:coenzyme A biosynthetic process"/>
    <property type="evidence" value="ECO:0007669"/>
    <property type="project" value="UniProtKB-KW"/>
</dbReference>
<dbReference type="OrthoDB" id="498611at2759"/>
<name>G0R2H7_ICHMU</name>
<dbReference type="Pfam" id="PF03630">
    <property type="entry name" value="Fumble"/>
    <property type="match status" value="1"/>
</dbReference>
<dbReference type="GO" id="GO:0005524">
    <property type="term" value="F:ATP binding"/>
    <property type="evidence" value="ECO:0007669"/>
    <property type="project" value="UniProtKB-KW"/>
</dbReference>
<dbReference type="Gene3D" id="3.30.420.40">
    <property type="match status" value="1"/>
</dbReference>
<dbReference type="InParanoid" id="G0R2H7"/>
<keyword evidence="4" id="KW-0418">Kinase</keyword>